<dbReference type="GO" id="GO:0005737">
    <property type="term" value="C:cytoplasm"/>
    <property type="evidence" value="ECO:0007669"/>
    <property type="project" value="TreeGrafter"/>
</dbReference>
<protein>
    <recommendedName>
        <fullName evidence="1">CS domain-containing protein</fullName>
    </recommendedName>
</protein>
<reference evidence="2" key="1">
    <citation type="journal article" date="2023" name="IScience">
        <title>Live-bearing cockroach genome reveals convergent evolutionary mechanisms linked to viviparity in insects and beyond.</title>
        <authorList>
            <person name="Fouks B."/>
            <person name="Harrison M.C."/>
            <person name="Mikhailova A.A."/>
            <person name="Marchal E."/>
            <person name="English S."/>
            <person name="Carruthers M."/>
            <person name="Jennings E.C."/>
            <person name="Chiamaka E.L."/>
            <person name="Frigard R.A."/>
            <person name="Pippel M."/>
            <person name="Attardo G.M."/>
            <person name="Benoit J.B."/>
            <person name="Bornberg-Bauer E."/>
            <person name="Tobe S.S."/>
        </authorList>
    </citation>
    <scope>NUCLEOTIDE SEQUENCE</scope>
    <source>
        <strain evidence="2">Stay&amp;Tobe</strain>
    </source>
</reference>
<evidence type="ECO:0000313" key="2">
    <source>
        <dbReference type="EMBL" id="KAJ9600785.1"/>
    </source>
</evidence>
<comment type="caution">
    <text evidence="2">The sequence shown here is derived from an EMBL/GenBank/DDBJ whole genome shotgun (WGS) entry which is preliminary data.</text>
</comment>
<keyword evidence="3" id="KW-1185">Reference proteome</keyword>
<sequence>MPLDNLSHFDEKSGFISFSTEWGRWWQTVHEVHIEVNLPENTKAKNVSLKVTPREIDCVVHKNVIFKGRLFSTVHPNETVWTIEDNNLLSIVLAKADVTLKDEIWESLLENDYKPDPYTLHEMRKKMDLEKFQIENPGFDFSRAELSKCYDRIPGWSGDVLKNEEKTESGN</sequence>
<dbReference type="Gene3D" id="2.60.40.790">
    <property type="match status" value="1"/>
</dbReference>
<dbReference type="Pfam" id="PF04969">
    <property type="entry name" value="CS"/>
    <property type="match status" value="1"/>
</dbReference>
<dbReference type="GO" id="GO:0006457">
    <property type="term" value="P:protein folding"/>
    <property type="evidence" value="ECO:0007669"/>
    <property type="project" value="TreeGrafter"/>
</dbReference>
<accession>A0AAD8AKG0</accession>
<dbReference type="SUPFAM" id="SSF49764">
    <property type="entry name" value="HSP20-like chaperones"/>
    <property type="match status" value="1"/>
</dbReference>
<dbReference type="GO" id="GO:0051082">
    <property type="term" value="F:unfolded protein binding"/>
    <property type="evidence" value="ECO:0007669"/>
    <property type="project" value="TreeGrafter"/>
</dbReference>
<dbReference type="Proteomes" id="UP001233999">
    <property type="component" value="Unassembled WGS sequence"/>
</dbReference>
<dbReference type="InterPro" id="IPR037898">
    <property type="entry name" value="NudC_fam"/>
</dbReference>
<dbReference type="Gene3D" id="1.20.5.740">
    <property type="entry name" value="Single helix bin"/>
    <property type="match status" value="1"/>
</dbReference>
<dbReference type="InterPro" id="IPR008978">
    <property type="entry name" value="HSP20-like_chaperone"/>
</dbReference>
<gene>
    <name evidence="2" type="ORF">L9F63_001065</name>
</gene>
<reference evidence="2" key="2">
    <citation type="submission" date="2023-05" db="EMBL/GenBank/DDBJ databases">
        <authorList>
            <person name="Fouks B."/>
        </authorList>
    </citation>
    <scope>NUCLEOTIDE SEQUENCE</scope>
    <source>
        <strain evidence="2">Stay&amp;Tobe</strain>
        <tissue evidence="2">Testes</tissue>
    </source>
</reference>
<name>A0AAD8AKG0_DIPPU</name>
<evidence type="ECO:0000259" key="1">
    <source>
        <dbReference type="PROSITE" id="PS51203"/>
    </source>
</evidence>
<feature type="domain" description="CS" evidence="1">
    <location>
        <begin position="18"/>
        <end position="109"/>
    </location>
</feature>
<dbReference type="PROSITE" id="PS51203">
    <property type="entry name" value="CS"/>
    <property type="match status" value="1"/>
</dbReference>
<evidence type="ECO:0000313" key="3">
    <source>
        <dbReference type="Proteomes" id="UP001233999"/>
    </source>
</evidence>
<dbReference type="EMBL" id="JASPKZ010000046">
    <property type="protein sequence ID" value="KAJ9600785.1"/>
    <property type="molecule type" value="Genomic_DNA"/>
</dbReference>
<proteinExistence type="predicted"/>
<dbReference type="PANTHER" id="PTHR12356">
    <property type="entry name" value="NUCLEAR MOVEMENT PROTEIN NUDC"/>
    <property type="match status" value="1"/>
</dbReference>
<organism evidence="2 3">
    <name type="scientific">Diploptera punctata</name>
    <name type="common">Pacific beetle cockroach</name>
    <dbReference type="NCBI Taxonomy" id="6984"/>
    <lineage>
        <taxon>Eukaryota</taxon>
        <taxon>Metazoa</taxon>
        <taxon>Ecdysozoa</taxon>
        <taxon>Arthropoda</taxon>
        <taxon>Hexapoda</taxon>
        <taxon>Insecta</taxon>
        <taxon>Pterygota</taxon>
        <taxon>Neoptera</taxon>
        <taxon>Polyneoptera</taxon>
        <taxon>Dictyoptera</taxon>
        <taxon>Blattodea</taxon>
        <taxon>Blaberoidea</taxon>
        <taxon>Blaberidae</taxon>
        <taxon>Diplopterinae</taxon>
        <taxon>Diploptera</taxon>
    </lineage>
</organism>
<dbReference type="InterPro" id="IPR007052">
    <property type="entry name" value="CS_dom"/>
</dbReference>
<dbReference type="AlphaFoldDB" id="A0AAD8AKG0"/>
<dbReference type="PANTHER" id="PTHR12356:SF18">
    <property type="entry name" value="NUDC DOMAIN-CONTAINING PROTEIN 2"/>
    <property type="match status" value="1"/>
</dbReference>